<dbReference type="InterPro" id="IPR036096">
    <property type="entry name" value="Ataxin_AXH_dom_sf"/>
</dbReference>
<keyword evidence="3" id="KW-0805">Transcription regulation</keyword>
<comment type="subcellular location">
    <subcellularLocation>
        <location evidence="1">Nucleus</location>
    </subcellularLocation>
</comment>
<keyword evidence="6" id="KW-0539">Nucleus</keyword>
<dbReference type="Proteomes" id="UP000321570">
    <property type="component" value="Unassembled WGS sequence"/>
</dbReference>
<dbReference type="InterPro" id="IPR043404">
    <property type="entry name" value="ATAXIN1-like"/>
</dbReference>
<dbReference type="EMBL" id="CABIJS010000256">
    <property type="protein sequence ID" value="VUZ47883.1"/>
    <property type="molecule type" value="Genomic_DNA"/>
</dbReference>
<evidence type="ECO:0000313" key="8">
    <source>
        <dbReference type="EMBL" id="VUZ47883.1"/>
    </source>
</evidence>
<gene>
    <name evidence="8" type="ORF">WMSIL1_LOCUS7463</name>
</gene>
<dbReference type="PROSITE" id="PS51148">
    <property type="entry name" value="AXH"/>
    <property type="match status" value="1"/>
</dbReference>
<dbReference type="AlphaFoldDB" id="A0A564YMJ3"/>
<dbReference type="SUPFAM" id="SSF102031">
    <property type="entry name" value="AXH domain"/>
    <property type="match status" value="1"/>
</dbReference>
<name>A0A564YMJ3_HYMDI</name>
<evidence type="ECO:0000256" key="6">
    <source>
        <dbReference type="ARBA" id="ARBA00023242"/>
    </source>
</evidence>
<organism evidence="8 9">
    <name type="scientific">Hymenolepis diminuta</name>
    <name type="common">Rat tapeworm</name>
    <dbReference type="NCBI Taxonomy" id="6216"/>
    <lineage>
        <taxon>Eukaryota</taxon>
        <taxon>Metazoa</taxon>
        <taxon>Spiralia</taxon>
        <taxon>Lophotrochozoa</taxon>
        <taxon>Platyhelminthes</taxon>
        <taxon>Cestoda</taxon>
        <taxon>Eucestoda</taxon>
        <taxon>Cyclophyllidea</taxon>
        <taxon>Hymenolepididae</taxon>
        <taxon>Hymenolepis</taxon>
    </lineage>
</organism>
<reference evidence="8 9" key="1">
    <citation type="submission" date="2019-07" db="EMBL/GenBank/DDBJ databases">
        <authorList>
            <person name="Jastrzebski P J."/>
            <person name="Paukszto L."/>
            <person name="Jastrzebski P J."/>
        </authorList>
    </citation>
    <scope>NUCLEOTIDE SEQUENCE [LARGE SCALE GENOMIC DNA]</scope>
    <source>
        <strain evidence="8 9">WMS-il1</strain>
    </source>
</reference>
<keyword evidence="5" id="KW-0804">Transcription</keyword>
<evidence type="ECO:0000256" key="4">
    <source>
        <dbReference type="ARBA" id="ARBA00023125"/>
    </source>
</evidence>
<keyword evidence="2" id="KW-0678">Repressor</keyword>
<protein>
    <recommendedName>
        <fullName evidence="7">AXH domain-containing protein</fullName>
    </recommendedName>
</protein>
<dbReference type="Pfam" id="PF08517">
    <property type="entry name" value="AXH"/>
    <property type="match status" value="1"/>
</dbReference>
<evidence type="ECO:0000259" key="7">
    <source>
        <dbReference type="PROSITE" id="PS51148"/>
    </source>
</evidence>
<dbReference type="GO" id="GO:0006355">
    <property type="term" value="P:regulation of DNA-templated transcription"/>
    <property type="evidence" value="ECO:0007669"/>
    <property type="project" value="InterPro"/>
</dbReference>
<evidence type="ECO:0000256" key="2">
    <source>
        <dbReference type="ARBA" id="ARBA00022491"/>
    </source>
</evidence>
<feature type="domain" description="AXH" evidence="7">
    <location>
        <begin position="83"/>
        <end position="234"/>
    </location>
</feature>
<proteinExistence type="predicted"/>
<sequence length="321" mass="35223">MSLLPQQMAELSIRQPVFSQNSPSNPPINMFTPEQLNVIKAATASYGLFASLISHSQKKQLPEILSPLSSTYHSSGFSRSSKSSISSKKTASSLFRRGARVRLADGSVQKVEGLRAADFIRAAESAGTESNLQWVEVDRIQKEDSLLNTQRGLVNIRFSLNINTTREAFSSPLAFKPPITLDYLCNKEQPFFVQSHGWSSCDPQSTHSRLGLACRSLSVGDLCLVVVPSEIAKFIPSPAQMPLVDFKSPLNALLFNGKWKDLFLNPSKRVNISPSNELDSIASVLQQPLDLKKKGTKPSRGNVPEYFSAASLAESPFKDAH</sequence>
<keyword evidence="9" id="KW-1185">Reference proteome</keyword>
<dbReference type="GO" id="GO:0003723">
    <property type="term" value="F:RNA binding"/>
    <property type="evidence" value="ECO:0007669"/>
    <property type="project" value="InterPro"/>
</dbReference>
<dbReference type="PANTHER" id="PTHR13392:SF13">
    <property type="entry name" value="AXH DOMAIN-CONTAINING PROTEIN"/>
    <property type="match status" value="1"/>
</dbReference>
<dbReference type="GO" id="GO:0003677">
    <property type="term" value="F:DNA binding"/>
    <property type="evidence" value="ECO:0007669"/>
    <property type="project" value="UniProtKB-KW"/>
</dbReference>
<dbReference type="GO" id="GO:0005634">
    <property type="term" value="C:nucleus"/>
    <property type="evidence" value="ECO:0007669"/>
    <property type="project" value="UniProtKB-SubCell"/>
</dbReference>
<dbReference type="InterPro" id="IPR003652">
    <property type="entry name" value="Ataxin_AXH_dom"/>
</dbReference>
<accession>A0A564YMJ3</accession>
<keyword evidence="4" id="KW-0238">DNA-binding</keyword>
<dbReference type="PANTHER" id="PTHR13392">
    <property type="entry name" value="ATAXIN 1"/>
    <property type="match status" value="1"/>
</dbReference>
<evidence type="ECO:0000256" key="3">
    <source>
        <dbReference type="ARBA" id="ARBA00023015"/>
    </source>
</evidence>
<evidence type="ECO:0000256" key="1">
    <source>
        <dbReference type="ARBA" id="ARBA00004123"/>
    </source>
</evidence>
<evidence type="ECO:0000256" key="5">
    <source>
        <dbReference type="ARBA" id="ARBA00023163"/>
    </source>
</evidence>
<evidence type="ECO:0000313" key="9">
    <source>
        <dbReference type="Proteomes" id="UP000321570"/>
    </source>
</evidence>
<dbReference type="SMART" id="SM00536">
    <property type="entry name" value="AXH"/>
    <property type="match status" value="1"/>
</dbReference>